<organism evidence="5 6">
    <name type="scientific">Chitinibacter fontanus</name>
    <dbReference type="NCBI Taxonomy" id="1737446"/>
    <lineage>
        <taxon>Bacteria</taxon>
        <taxon>Pseudomonadati</taxon>
        <taxon>Pseudomonadota</taxon>
        <taxon>Betaproteobacteria</taxon>
        <taxon>Neisseriales</taxon>
        <taxon>Chitinibacteraceae</taxon>
        <taxon>Chitinibacter</taxon>
    </lineage>
</organism>
<dbReference type="SUPFAM" id="SSF52172">
    <property type="entry name" value="CheY-like"/>
    <property type="match status" value="1"/>
</dbReference>
<evidence type="ECO:0000256" key="2">
    <source>
        <dbReference type="PROSITE-ProRule" id="PRU00169"/>
    </source>
</evidence>
<dbReference type="SMART" id="SM00421">
    <property type="entry name" value="HTH_LUXR"/>
    <property type="match status" value="1"/>
</dbReference>
<evidence type="ECO:0000259" key="4">
    <source>
        <dbReference type="PROSITE" id="PS50110"/>
    </source>
</evidence>
<feature type="domain" description="Response regulatory" evidence="4">
    <location>
        <begin position="7"/>
        <end position="123"/>
    </location>
</feature>
<gene>
    <name evidence="5" type="primary">narL</name>
    <name evidence="5" type="ORF">HZU75_11815</name>
</gene>
<dbReference type="InterPro" id="IPR000792">
    <property type="entry name" value="Tscrpt_reg_LuxR_C"/>
</dbReference>
<dbReference type="InterPro" id="IPR016032">
    <property type="entry name" value="Sig_transdc_resp-reg_C-effctor"/>
</dbReference>
<dbReference type="AlphaFoldDB" id="A0A7D5VAJ5"/>
<dbReference type="PANTHER" id="PTHR43214:SF38">
    <property type="entry name" value="NITRATE_NITRITE RESPONSE REGULATOR PROTEIN NARL"/>
    <property type="match status" value="1"/>
</dbReference>
<dbReference type="PRINTS" id="PR00038">
    <property type="entry name" value="HTHLUXR"/>
</dbReference>
<keyword evidence="2" id="KW-0597">Phosphoprotein</keyword>
<dbReference type="PROSITE" id="PS50043">
    <property type="entry name" value="HTH_LUXR_2"/>
    <property type="match status" value="1"/>
</dbReference>
<dbReference type="Gene3D" id="3.40.50.2300">
    <property type="match status" value="1"/>
</dbReference>
<dbReference type="Proteomes" id="UP000510822">
    <property type="component" value="Chromosome"/>
</dbReference>
<reference evidence="5 6" key="1">
    <citation type="journal article" date="2016" name="Int. J. Syst. Evol. Microbiol.">
        <title>Chitinibacter fontanus sp. nov., isolated from a spring.</title>
        <authorList>
            <person name="Sheu S.Y."/>
            <person name="Li Y.S."/>
            <person name="Young C.C."/>
            <person name="Chen W.M."/>
        </authorList>
    </citation>
    <scope>NUCLEOTIDE SEQUENCE [LARGE SCALE GENOMIC DNA]</scope>
    <source>
        <strain evidence="5 6">STM-7</strain>
    </source>
</reference>
<feature type="modified residue" description="4-aspartylphosphate" evidence="2">
    <location>
        <position position="58"/>
    </location>
</feature>
<dbReference type="SMART" id="SM00448">
    <property type="entry name" value="REC"/>
    <property type="match status" value="1"/>
</dbReference>
<sequence>MTNDQYRIVVIDDHPLFRKGVVQLLGLNPQFTVVGEAAGGMDGVKVVAELQPDLVILDLNMKDMDGIATLKEIKQLDLDSKVVMLTVSDESRDLVNAVRAGADGYLLKDMEPEDIIARLSEALDGQMAIPERLGRALAVALREDDTTDRNQQIAHLTEREQEILQCLAQGLSNKLVGRELGIAEGTVKVHVKSLLRKLNFRSRLEAAVWAVENGIKD</sequence>
<dbReference type="PROSITE" id="PS50110">
    <property type="entry name" value="RESPONSE_REGULATORY"/>
    <property type="match status" value="1"/>
</dbReference>
<dbReference type="EMBL" id="CP058952">
    <property type="protein sequence ID" value="QLI82156.1"/>
    <property type="molecule type" value="Genomic_DNA"/>
</dbReference>
<dbReference type="InterPro" id="IPR011006">
    <property type="entry name" value="CheY-like_superfamily"/>
</dbReference>
<dbReference type="PANTHER" id="PTHR43214">
    <property type="entry name" value="TWO-COMPONENT RESPONSE REGULATOR"/>
    <property type="match status" value="1"/>
</dbReference>
<dbReference type="RefSeq" id="WP_180306239.1">
    <property type="nucleotide sequence ID" value="NZ_CP058952.1"/>
</dbReference>
<evidence type="ECO:0000313" key="6">
    <source>
        <dbReference type="Proteomes" id="UP000510822"/>
    </source>
</evidence>
<keyword evidence="6" id="KW-1185">Reference proteome</keyword>
<evidence type="ECO:0000256" key="1">
    <source>
        <dbReference type="ARBA" id="ARBA00023125"/>
    </source>
</evidence>
<dbReference type="GO" id="GO:0006355">
    <property type="term" value="P:regulation of DNA-templated transcription"/>
    <property type="evidence" value="ECO:0007669"/>
    <property type="project" value="InterPro"/>
</dbReference>
<dbReference type="KEGG" id="cfon:HZU75_11815"/>
<name>A0A7D5VAJ5_9NEIS</name>
<protein>
    <submittedName>
        <fullName evidence="5">Two-component system response regulator NarL</fullName>
    </submittedName>
</protein>
<dbReference type="NCBIfam" id="NF007935">
    <property type="entry name" value="PRK10651.1"/>
    <property type="match status" value="1"/>
</dbReference>
<dbReference type="Pfam" id="PF00196">
    <property type="entry name" value="GerE"/>
    <property type="match status" value="1"/>
</dbReference>
<dbReference type="CDD" id="cd06170">
    <property type="entry name" value="LuxR_C_like"/>
    <property type="match status" value="1"/>
</dbReference>
<feature type="domain" description="HTH luxR-type" evidence="3">
    <location>
        <begin position="149"/>
        <end position="214"/>
    </location>
</feature>
<dbReference type="PROSITE" id="PS00622">
    <property type="entry name" value="HTH_LUXR_1"/>
    <property type="match status" value="1"/>
</dbReference>
<dbReference type="InterPro" id="IPR001789">
    <property type="entry name" value="Sig_transdc_resp-reg_receiver"/>
</dbReference>
<evidence type="ECO:0000259" key="3">
    <source>
        <dbReference type="PROSITE" id="PS50043"/>
    </source>
</evidence>
<evidence type="ECO:0000313" key="5">
    <source>
        <dbReference type="EMBL" id="QLI82156.1"/>
    </source>
</evidence>
<dbReference type="InterPro" id="IPR039420">
    <property type="entry name" value="WalR-like"/>
</dbReference>
<proteinExistence type="predicted"/>
<dbReference type="GO" id="GO:0000160">
    <property type="term" value="P:phosphorelay signal transduction system"/>
    <property type="evidence" value="ECO:0007669"/>
    <property type="project" value="InterPro"/>
</dbReference>
<dbReference type="GO" id="GO:0003677">
    <property type="term" value="F:DNA binding"/>
    <property type="evidence" value="ECO:0007669"/>
    <property type="project" value="UniProtKB-KW"/>
</dbReference>
<keyword evidence="1" id="KW-0238">DNA-binding</keyword>
<dbReference type="SUPFAM" id="SSF46894">
    <property type="entry name" value="C-terminal effector domain of the bipartite response regulators"/>
    <property type="match status" value="1"/>
</dbReference>
<dbReference type="Pfam" id="PF00072">
    <property type="entry name" value="Response_reg"/>
    <property type="match status" value="1"/>
</dbReference>
<accession>A0A7D5VAJ5</accession>